<comment type="caution">
    <text evidence="1">The sequence shown here is derived from an EMBL/GenBank/DDBJ whole genome shotgun (WGS) entry which is preliminary data.</text>
</comment>
<reference evidence="1 2" key="1">
    <citation type="journal article" date="2018" name="Genome Biol. Evol.">
        <title>Multiple Roots of Fruiting Body Formation in Amoebozoa.</title>
        <authorList>
            <person name="Hillmann F."/>
            <person name="Forbes G."/>
            <person name="Novohradska S."/>
            <person name="Ferling I."/>
            <person name="Riege K."/>
            <person name="Groth M."/>
            <person name="Westermann M."/>
            <person name="Marz M."/>
            <person name="Spaller T."/>
            <person name="Winckler T."/>
            <person name="Schaap P."/>
            <person name="Glockner G."/>
        </authorList>
    </citation>
    <scope>NUCLEOTIDE SEQUENCE [LARGE SCALE GENOMIC DNA]</scope>
    <source>
        <strain evidence="1 2">Jena</strain>
    </source>
</reference>
<accession>A0A2P6NSE2</accession>
<dbReference type="InParanoid" id="A0A2P6NSE2"/>
<dbReference type="Proteomes" id="UP000241769">
    <property type="component" value="Unassembled WGS sequence"/>
</dbReference>
<keyword evidence="2" id="KW-1185">Reference proteome</keyword>
<evidence type="ECO:0000313" key="2">
    <source>
        <dbReference type="Proteomes" id="UP000241769"/>
    </source>
</evidence>
<evidence type="ECO:0000313" key="1">
    <source>
        <dbReference type="EMBL" id="PRP86883.1"/>
    </source>
</evidence>
<gene>
    <name evidence="1" type="ORF">PROFUN_03631</name>
</gene>
<proteinExistence type="predicted"/>
<name>A0A2P6NSE2_9EUKA</name>
<sequence>MLPQLVMNLQQNPRDPSDGTTHFWEAVYSVATTARFQKISILDNAYVVITVKKKKEEYRVNRLIQGPADENLITYLCDAIESDVIGRTIGMDNLHIALSSEMWEPGVITYYAINPSNAAFSGISPWVARGKTSADFGISKPDIIRASLLAEETFDPVTQRSSYSVDIFTDTTLYMETKRITPKLHLSIMLLRSGAARTRPEPITTERGEVPKSYKKHQWEALLEGVLKFVSENVQYSSTAKLRIPETFFNDNHNIFCYIYNNTEPFLPSRSADGFQWKSSFCAPSKGTLQKRYFYHKTEGQRMRRRVMWIDRLPHLQIIEYRHLDYNGEVETDHLMGQDTMSWPDIISRITIRSDHKLQKTMEEIDREFDVGLTRGGVPDEDIQESTQVLSYVSGILNNWASRHRAIRSSSATH</sequence>
<protein>
    <submittedName>
        <fullName evidence="1">Uncharacterized protein</fullName>
    </submittedName>
</protein>
<dbReference type="AlphaFoldDB" id="A0A2P6NSE2"/>
<organism evidence="1 2">
    <name type="scientific">Planoprotostelium fungivorum</name>
    <dbReference type="NCBI Taxonomy" id="1890364"/>
    <lineage>
        <taxon>Eukaryota</taxon>
        <taxon>Amoebozoa</taxon>
        <taxon>Evosea</taxon>
        <taxon>Variosea</taxon>
        <taxon>Cavosteliida</taxon>
        <taxon>Cavosteliaceae</taxon>
        <taxon>Planoprotostelium</taxon>
    </lineage>
</organism>
<dbReference type="EMBL" id="MDYQ01000025">
    <property type="protein sequence ID" value="PRP86883.1"/>
    <property type="molecule type" value="Genomic_DNA"/>
</dbReference>